<name>A0A0C3QRR0_9AGAM</name>
<dbReference type="PROSITE" id="PS00107">
    <property type="entry name" value="PROTEIN_KINASE_ATP"/>
    <property type="match status" value="1"/>
</dbReference>
<dbReference type="PROSITE" id="PS50011">
    <property type="entry name" value="PROTEIN_KINASE_DOM"/>
    <property type="match status" value="1"/>
</dbReference>
<comment type="similarity">
    <text evidence="4">Belongs to the protein kinase superfamily.</text>
</comment>
<dbReference type="InterPro" id="IPR000719">
    <property type="entry name" value="Prot_kinase_dom"/>
</dbReference>
<organism evidence="7 8">
    <name type="scientific">Tulasnella calospora MUT 4182</name>
    <dbReference type="NCBI Taxonomy" id="1051891"/>
    <lineage>
        <taxon>Eukaryota</taxon>
        <taxon>Fungi</taxon>
        <taxon>Dikarya</taxon>
        <taxon>Basidiomycota</taxon>
        <taxon>Agaricomycotina</taxon>
        <taxon>Agaricomycetes</taxon>
        <taxon>Cantharellales</taxon>
        <taxon>Tulasnellaceae</taxon>
        <taxon>Tulasnella</taxon>
    </lineage>
</organism>
<evidence type="ECO:0000313" key="8">
    <source>
        <dbReference type="Proteomes" id="UP000054248"/>
    </source>
</evidence>
<keyword evidence="1 3" id="KW-0547">Nucleotide-binding</keyword>
<dbReference type="GO" id="GO:0004674">
    <property type="term" value="F:protein serine/threonine kinase activity"/>
    <property type="evidence" value="ECO:0007669"/>
    <property type="project" value="UniProtKB-KW"/>
</dbReference>
<proteinExistence type="inferred from homology"/>
<protein>
    <recommendedName>
        <fullName evidence="6">Protein kinase domain-containing protein</fullName>
    </recommendedName>
</protein>
<sequence>MSCDILQSTLDDLSHFAVQPSDLTFEDEPEIGAGGYGEVFLATLVRSSTAPVKVAVKQLRMVQAKAIRRRVALRLARELKVWASANHPNILKLVGFHLSENLGSAQLISPYMSNGSVKDYINKSQPAVDTRLQFARGITSGIHYLHSCHPPICHGDLKPSNVLVNDNIEAVLCDFGLATFITESGASSGLTTSRSPKGSIRYMSPELLQETEAQHSLKSDIWAWACTVFEVVTDSEPYSNANRDVIVMRSLMLGKPPGSVDLLNNVSHSGTSGTRTLDRLKSIIPACWATDPADRPASSEIFNHLAFLHRKEASHRGNKNVPEEQGTRSQVGRHRDSSIRPLAASGGKRASGKPKVIYAPASSQQSTDTSASAAESSIAIAENDIEEDYGLFLSTPLAELPSGSSMGLKLRGDSIDAELLAATRYNRPSQRRRYRDKAGDQGPDWNQSRELDRTRNKYVQLPRTTRSGAQTEVLSRKVVE</sequence>
<feature type="compositionally biased region" description="Polar residues" evidence="5">
    <location>
        <begin position="462"/>
        <end position="473"/>
    </location>
</feature>
<evidence type="ECO:0000256" key="4">
    <source>
        <dbReference type="RuleBase" id="RU000304"/>
    </source>
</evidence>
<evidence type="ECO:0000256" key="3">
    <source>
        <dbReference type="PROSITE-ProRule" id="PRU10141"/>
    </source>
</evidence>
<feature type="binding site" evidence="3">
    <location>
        <position position="57"/>
    </location>
    <ligand>
        <name>ATP</name>
        <dbReference type="ChEBI" id="CHEBI:30616"/>
    </ligand>
</feature>
<keyword evidence="4" id="KW-0808">Transferase</keyword>
<dbReference type="InterPro" id="IPR011009">
    <property type="entry name" value="Kinase-like_dom_sf"/>
</dbReference>
<keyword evidence="8" id="KW-1185">Reference proteome</keyword>
<dbReference type="EMBL" id="KN822963">
    <property type="protein sequence ID" value="KIO31461.1"/>
    <property type="molecule type" value="Genomic_DNA"/>
</dbReference>
<evidence type="ECO:0000259" key="6">
    <source>
        <dbReference type="PROSITE" id="PS50011"/>
    </source>
</evidence>
<dbReference type="Gene3D" id="1.10.510.10">
    <property type="entry name" value="Transferase(Phosphotransferase) domain 1"/>
    <property type="match status" value="1"/>
</dbReference>
<dbReference type="OrthoDB" id="4062651at2759"/>
<dbReference type="PANTHER" id="PTHR44329">
    <property type="entry name" value="SERINE/THREONINE-PROTEIN KINASE TNNI3K-RELATED"/>
    <property type="match status" value="1"/>
</dbReference>
<keyword evidence="2 3" id="KW-0067">ATP-binding</keyword>
<dbReference type="STRING" id="1051891.A0A0C3QRR0"/>
<feature type="region of interest" description="Disordered" evidence="5">
    <location>
        <begin position="312"/>
        <end position="354"/>
    </location>
</feature>
<dbReference type="PROSITE" id="PS00108">
    <property type="entry name" value="PROTEIN_KINASE_ST"/>
    <property type="match status" value="1"/>
</dbReference>
<dbReference type="Pfam" id="PF00069">
    <property type="entry name" value="Pkinase"/>
    <property type="match status" value="1"/>
</dbReference>
<evidence type="ECO:0000256" key="5">
    <source>
        <dbReference type="SAM" id="MobiDB-lite"/>
    </source>
</evidence>
<reference evidence="8" key="2">
    <citation type="submission" date="2015-01" db="EMBL/GenBank/DDBJ databases">
        <title>Evolutionary Origins and Diversification of the Mycorrhizal Mutualists.</title>
        <authorList>
            <consortium name="DOE Joint Genome Institute"/>
            <consortium name="Mycorrhizal Genomics Consortium"/>
            <person name="Kohler A."/>
            <person name="Kuo A."/>
            <person name="Nagy L.G."/>
            <person name="Floudas D."/>
            <person name="Copeland A."/>
            <person name="Barry K.W."/>
            <person name="Cichocki N."/>
            <person name="Veneault-Fourrey C."/>
            <person name="LaButti K."/>
            <person name="Lindquist E.A."/>
            <person name="Lipzen A."/>
            <person name="Lundell T."/>
            <person name="Morin E."/>
            <person name="Murat C."/>
            <person name="Riley R."/>
            <person name="Ohm R."/>
            <person name="Sun H."/>
            <person name="Tunlid A."/>
            <person name="Henrissat B."/>
            <person name="Grigoriev I.V."/>
            <person name="Hibbett D.S."/>
            <person name="Martin F."/>
        </authorList>
    </citation>
    <scope>NUCLEOTIDE SEQUENCE [LARGE SCALE GENOMIC DNA]</scope>
    <source>
        <strain evidence="8">MUT 4182</strain>
    </source>
</reference>
<evidence type="ECO:0000313" key="7">
    <source>
        <dbReference type="EMBL" id="KIO31461.1"/>
    </source>
</evidence>
<dbReference type="HOGENOM" id="CLU_568826_0_0_1"/>
<feature type="domain" description="Protein kinase" evidence="6">
    <location>
        <begin position="25"/>
        <end position="307"/>
    </location>
</feature>
<evidence type="ECO:0000256" key="1">
    <source>
        <dbReference type="ARBA" id="ARBA00022741"/>
    </source>
</evidence>
<reference evidence="7 8" key="1">
    <citation type="submission" date="2014-04" db="EMBL/GenBank/DDBJ databases">
        <authorList>
            <consortium name="DOE Joint Genome Institute"/>
            <person name="Kuo A."/>
            <person name="Girlanda M."/>
            <person name="Perotto S."/>
            <person name="Kohler A."/>
            <person name="Nagy L.G."/>
            <person name="Floudas D."/>
            <person name="Copeland A."/>
            <person name="Barry K.W."/>
            <person name="Cichocki N."/>
            <person name="Veneault-Fourrey C."/>
            <person name="LaButti K."/>
            <person name="Lindquist E.A."/>
            <person name="Lipzen A."/>
            <person name="Lundell T."/>
            <person name="Morin E."/>
            <person name="Murat C."/>
            <person name="Sun H."/>
            <person name="Tunlid A."/>
            <person name="Henrissat B."/>
            <person name="Grigoriev I.V."/>
            <person name="Hibbett D.S."/>
            <person name="Martin F."/>
            <person name="Nordberg H.P."/>
            <person name="Cantor M.N."/>
            <person name="Hua S.X."/>
        </authorList>
    </citation>
    <scope>NUCLEOTIDE SEQUENCE [LARGE SCALE GENOMIC DNA]</scope>
    <source>
        <strain evidence="7 8">MUT 4182</strain>
    </source>
</reference>
<dbReference type="Proteomes" id="UP000054248">
    <property type="component" value="Unassembled WGS sequence"/>
</dbReference>
<keyword evidence="4" id="KW-0723">Serine/threonine-protein kinase</keyword>
<dbReference type="SMART" id="SM00220">
    <property type="entry name" value="S_TKc"/>
    <property type="match status" value="1"/>
</dbReference>
<dbReference type="AlphaFoldDB" id="A0A0C3QRR0"/>
<gene>
    <name evidence="7" type="ORF">M407DRAFT_19600</name>
</gene>
<keyword evidence="4" id="KW-0418">Kinase</keyword>
<dbReference type="InterPro" id="IPR017441">
    <property type="entry name" value="Protein_kinase_ATP_BS"/>
</dbReference>
<accession>A0A0C3QRR0</accession>
<feature type="region of interest" description="Disordered" evidence="5">
    <location>
        <begin position="426"/>
        <end position="480"/>
    </location>
</feature>
<dbReference type="InterPro" id="IPR008271">
    <property type="entry name" value="Ser/Thr_kinase_AS"/>
</dbReference>
<dbReference type="InterPro" id="IPR051681">
    <property type="entry name" value="Ser/Thr_Kinases-Pseudokinases"/>
</dbReference>
<dbReference type="SUPFAM" id="SSF56112">
    <property type="entry name" value="Protein kinase-like (PK-like)"/>
    <property type="match status" value="1"/>
</dbReference>
<dbReference type="GO" id="GO:0005524">
    <property type="term" value="F:ATP binding"/>
    <property type="evidence" value="ECO:0007669"/>
    <property type="project" value="UniProtKB-UniRule"/>
</dbReference>
<feature type="compositionally biased region" description="Basic and acidic residues" evidence="5">
    <location>
        <begin position="312"/>
        <end position="326"/>
    </location>
</feature>
<evidence type="ECO:0000256" key="2">
    <source>
        <dbReference type="ARBA" id="ARBA00022840"/>
    </source>
</evidence>